<dbReference type="Proteomes" id="UP000028537">
    <property type="component" value="Unassembled WGS sequence"/>
</dbReference>
<dbReference type="RefSeq" id="WP_051749346.1">
    <property type="nucleotide sequence ID" value="NZ_JFDP01000002.1"/>
</dbReference>
<comment type="similarity">
    <text evidence="1 6 7">Belongs to the universal ribosomal protein uS17 family.</text>
</comment>
<dbReference type="SUPFAM" id="SSF50249">
    <property type="entry name" value="Nucleic acid-binding proteins"/>
    <property type="match status" value="1"/>
</dbReference>
<gene>
    <name evidence="6 8" type="primary">rpsQ</name>
    <name evidence="8" type="ORF">UDIV_0360</name>
</gene>
<dbReference type="NCBIfam" id="NF004123">
    <property type="entry name" value="PRK05610.1"/>
    <property type="match status" value="1"/>
</dbReference>
<comment type="function">
    <text evidence="6">One of the primary rRNA binding proteins, it binds specifically to the 5'-end of 16S ribosomal RNA.</text>
</comment>
<dbReference type="OrthoDB" id="9811714at2"/>
<dbReference type="GO" id="GO:0019843">
    <property type="term" value="F:rRNA binding"/>
    <property type="evidence" value="ECO:0007669"/>
    <property type="project" value="UniProtKB-UniRule"/>
</dbReference>
<dbReference type="PRINTS" id="PR00973">
    <property type="entry name" value="RIBOSOMALS17"/>
</dbReference>
<keyword evidence="3 6" id="KW-0694">RNA-binding</keyword>
<dbReference type="PROSITE" id="PS00056">
    <property type="entry name" value="RIBOSOMAL_S17"/>
    <property type="match status" value="1"/>
</dbReference>
<dbReference type="GO" id="GO:0003735">
    <property type="term" value="F:structural constituent of ribosome"/>
    <property type="evidence" value="ECO:0007669"/>
    <property type="project" value="UniProtKB-UniRule"/>
</dbReference>
<protein>
    <recommendedName>
        <fullName evidence="6">Small ribosomal subunit protein uS17</fullName>
    </recommendedName>
</protein>
<organism evidence="8 9">
    <name type="scientific">Ureaplasma diversum NCTC 246</name>
    <dbReference type="NCBI Taxonomy" id="1188241"/>
    <lineage>
        <taxon>Bacteria</taxon>
        <taxon>Bacillati</taxon>
        <taxon>Mycoplasmatota</taxon>
        <taxon>Mycoplasmoidales</taxon>
        <taxon>Mycoplasmoidaceae</taxon>
        <taxon>Ureaplasma</taxon>
    </lineage>
</organism>
<keyword evidence="4 6" id="KW-0689">Ribosomal protein</keyword>
<name>A0A084F1Q8_9BACT</name>
<dbReference type="InterPro" id="IPR012340">
    <property type="entry name" value="NA-bd_OB-fold"/>
</dbReference>
<dbReference type="Pfam" id="PF00366">
    <property type="entry name" value="Ribosomal_S17"/>
    <property type="match status" value="1"/>
</dbReference>
<evidence type="ECO:0000256" key="3">
    <source>
        <dbReference type="ARBA" id="ARBA00022884"/>
    </source>
</evidence>
<evidence type="ECO:0000256" key="2">
    <source>
        <dbReference type="ARBA" id="ARBA00022730"/>
    </source>
</evidence>
<evidence type="ECO:0000256" key="1">
    <source>
        <dbReference type="ARBA" id="ARBA00010254"/>
    </source>
</evidence>
<dbReference type="CDD" id="cd00364">
    <property type="entry name" value="Ribosomal_uS17"/>
    <property type="match status" value="1"/>
</dbReference>
<comment type="subunit">
    <text evidence="6">Part of the 30S ribosomal subunit.</text>
</comment>
<keyword evidence="2 6" id="KW-0699">rRNA-binding</keyword>
<dbReference type="HAMAP" id="MF_01345_B">
    <property type="entry name" value="Ribosomal_uS17_B"/>
    <property type="match status" value="1"/>
</dbReference>
<evidence type="ECO:0000313" key="8">
    <source>
        <dbReference type="EMBL" id="KEZ24150.1"/>
    </source>
</evidence>
<evidence type="ECO:0000256" key="5">
    <source>
        <dbReference type="ARBA" id="ARBA00023274"/>
    </source>
</evidence>
<dbReference type="eggNOG" id="COG0186">
    <property type="taxonomic scope" value="Bacteria"/>
</dbReference>
<evidence type="ECO:0000256" key="6">
    <source>
        <dbReference type="HAMAP-Rule" id="MF_01345"/>
    </source>
</evidence>
<dbReference type="PANTHER" id="PTHR10744">
    <property type="entry name" value="40S RIBOSOMAL PROTEIN S11 FAMILY MEMBER"/>
    <property type="match status" value="1"/>
</dbReference>
<reference evidence="8 9" key="1">
    <citation type="submission" date="2014-02" db="EMBL/GenBank/DDBJ databases">
        <title>Genome sequence of Ureaplasma diversum strain 246.</title>
        <authorList>
            <person name="Sirand-Pugnet P."/>
            <person name="Breton M."/>
            <person name="Dordet-Frisoni E."/>
            <person name="Baranowski E."/>
            <person name="Barre A."/>
            <person name="Couture C."/>
            <person name="Dupuy V."/>
            <person name="Gaurivaud P."/>
            <person name="Jacob D."/>
            <person name="Lemaitre C."/>
            <person name="Manso-Silvan L."/>
            <person name="Nikolski M."/>
            <person name="Nouvel L.-X."/>
            <person name="Poumarat F."/>
            <person name="Tardy F."/>
            <person name="Thebault P."/>
            <person name="Theil S."/>
            <person name="Citti C."/>
            <person name="Thiaucourt F."/>
            <person name="Blanchard A."/>
        </authorList>
    </citation>
    <scope>NUCLEOTIDE SEQUENCE [LARGE SCALE GENOMIC DNA]</scope>
    <source>
        <strain evidence="8 9">NCTC 246</strain>
    </source>
</reference>
<evidence type="ECO:0000313" key="9">
    <source>
        <dbReference type="Proteomes" id="UP000028537"/>
    </source>
</evidence>
<dbReference type="GO" id="GO:0006412">
    <property type="term" value="P:translation"/>
    <property type="evidence" value="ECO:0007669"/>
    <property type="project" value="UniProtKB-UniRule"/>
</dbReference>
<sequence>MERARRKVLEGLVTSDKMQKTVVVTVETKNKHPLYRKLVITHKKYHAHNENDDAKLGDRVEITETRPLSATKNWRVSRIIERAR</sequence>
<dbReference type="GO" id="GO:0022627">
    <property type="term" value="C:cytosolic small ribosomal subunit"/>
    <property type="evidence" value="ECO:0007669"/>
    <property type="project" value="UniProtKB-UniRule"/>
</dbReference>
<dbReference type="EMBL" id="JFDP01000002">
    <property type="protein sequence ID" value="KEZ24150.1"/>
    <property type="molecule type" value="Genomic_DNA"/>
</dbReference>
<accession>A0A084F1Q8</accession>
<dbReference type="InterPro" id="IPR000266">
    <property type="entry name" value="Ribosomal_uS17"/>
</dbReference>
<comment type="caution">
    <text evidence="8">The sequence shown here is derived from an EMBL/GenBank/DDBJ whole genome shotgun (WGS) entry which is preliminary data.</text>
</comment>
<dbReference type="Gene3D" id="2.40.50.140">
    <property type="entry name" value="Nucleic acid-binding proteins"/>
    <property type="match status" value="1"/>
</dbReference>
<dbReference type="AlphaFoldDB" id="A0A084F1Q8"/>
<dbReference type="InterPro" id="IPR019984">
    <property type="entry name" value="Ribosomal_uS17_bact/chlr"/>
</dbReference>
<keyword evidence="5 6" id="KW-0687">Ribonucleoprotein</keyword>
<evidence type="ECO:0000256" key="7">
    <source>
        <dbReference type="RuleBase" id="RU003872"/>
    </source>
</evidence>
<dbReference type="NCBIfam" id="TIGR03635">
    <property type="entry name" value="uS17_bact"/>
    <property type="match status" value="1"/>
</dbReference>
<dbReference type="InterPro" id="IPR019979">
    <property type="entry name" value="Ribosomal_uS17_CS"/>
</dbReference>
<keyword evidence="9" id="KW-1185">Reference proteome</keyword>
<dbReference type="PANTHER" id="PTHR10744:SF1">
    <property type="entry name" value="SMALL RIBOSOMAL SUBUNIT PROTEIN US17M"/>
    <property type="match status" value="1"/>
</dbReference>
<proteinExistence type="inferred from homology"/>
<evidence type="ECO:0000256" key="4">
    <source>
        <dbReference type="ARBA" id="ARBA00022980"/>
    </source>
</evidence>